<evidence type="ECO:0000313" key="2">
    <source>
        <dbReference type="EMBL" id="RGM66992.1"/>
    </source>
</evidence>
<accession>A0A3E4WPE4</accession>
<dbReference type="AlphaFoldDB" id="A0A3E4WPE4"/>
<dbReference type="Proteomes" id="UP000260758">
    <property type="component" value="Unassembled WGS sequence"/>
</dbReference>
<organism evidence="1 3">
    <name type="scientific">Agathobacter rectalis</name>
    <dbReference type="NCBI Taxonomy" id="39491"/>
    <lineage>
        <taxon>Bacteria</taxon>
        <taxon>Bacillati</taxon>
        <taxon>Bacillota</taxon>
        <taxon>Clostridia</taxon>
        <taxon>Lachnospirales</taxon>
        <taxon>Lachnospiraceae</taxon>
        <taxon>Agathobacter</taxon>
    </lineage>
</organism>
<evidence type="ECO:0000313" key="3">
    <source>
        <dbReference type="Proteomes" id="UP000260717"/>
    </source>
</evidence>
<protein>
    <submittedName>
        <fullName evidence="1">Uncharacterized protein</fullName>
    </submittedName>
</protein>
<evidence type="ECO:0000313" key="1">
    <source>
        <dbReference type="EMBL" id="RGM44004.1"/>
    </source>
</evidence>
<dbReference type="RefSeq" id="WP_117715601.1">
    <property type="nucleotide sequence ID" value="NZ_QSTI01000038.1"/>
</dbReference>
<reference evidence="3 4" key="1">
    <citation type="submission" date="2018-08" db="EMBL/GenBank/DDBJ databases">
        <title>A genome reference for cultivated species of the human gut microbiota.</title>
        <authorList>
            <person name="Zou Y."/>
            <person name="Xue W."/>
            <person name="Luo G."/>
        </authorList>
    </citation>
    <scope>NUCLEOTIDE SEQUENCE [LARGE SCALE GENOMIC DNA]</scope>
    <source>
        <strain evidence="2 4">OM07-13</strain>
        <strain evidence="1 3">OM08-12AT</strain>
    </source>
</reference>
<sequence length="116" mass="13397">MGFNETNTSQKIRISLSQKAMLTIEDDMTAFEVPKLTTFINQVISNFWDIAESSIDNYLSNKELELKERLSDSSIDSYSIEQAIQILLKYEKKQLINKTASYTITRFCHEADIPSY</sequence>
<name>A0A3E4WPE4_9FIRM</name>
<dbReference type="EMBL" id="QSTP01000028">
    <property type="protein sequence ID" value="RGM66992.1"/>
    <property type="molecule type" value="Genomic_DNA"/>
</dbReference>
<gene>
    <name evidence="2" type="ORF">DXB99_17050</name>
    <name evidence="1" type="ORF">DXC13_14705</name>
</gene>
<dbReference type="EMBL" id="QSTI01000038">
    <property type="protein sequence ID" value="RGM44004.1"/>
    <property type="molecule type" value="Genomic_DNA"/>
</dbReference>
<proteinExistence type="predicted"/>
<comment type="caution">
    <text evidence="1">The sequence shown here is derived from an EMBL/GenBank/DDBJ whole genome shotgun (WGS) entry which is preliminary data.</text>
</comment>
<dbReference type="Proteomes" id="UP000260717">
    <property type="component" value="Unassembled WGS sequence"/>
</dbReference>
<evidence type="ECO:0000313" key="4">
    <source>
        <dbReference type="Proteomes" id="UP000260758"/>
    </source>
</evidence>